<evidence type="ECO:0000313" key="1">
    <source>
        <dbReference type="EMBL" id="CAB4151971.1"/>
    </source>
</evidence>
<sequence length="275" mass="31246">MKIVTTSINKPPKICVYGPPGVGKSRFAASFPNPIFLRTEDRHDHLSVPTSEGIILTVDRMVEDLNWLLTEEHDRKTVVIDTADSFEMAVQNKVCEGTGTTDILHPKIFPFYSGFVKAAKIWEGTILRLLCELNEKRKMMPVIISHVRTEYVEHPDYGSYPKFVPGVDKRVGAKIFKICDIVGFLDWETMAKGKEEDVKRLSTSGQRILRLKPKPIWETKESYNLPEELQIPEESAGEYRGYEVLKKAIAAGLRHNRKGDLAEIASKQEEKKMSI</sequence>
<dbReference type="Pfam" id="PF13479">
    <property type="entry name" value="AAA_24"/>
    <property type="match status" value="1"/>
</dbReference>
<dbReference type="EMBL" id="LR796555">
    <property type="protein sequence ID" value="CAB4151971.1"/>
    <property type="molecule type" value="Genomic_DNA"/>
</dbReference>
<name>A0A6J5N1H2_9CAUD</name>
<proteinExistence type="predicted"/>
<dbReference type="SUPFAM" id="SSF52540">
    <property type="entry name" value="P-loop containing nucleoside triphosphate hydrolases"/>
    <property type="match status" value="1"/>
</dbReference>
<gene>
    <name evidence="1" type="ORF">UFOVP591_44</name>
</gene>
<reference evidence="1" key="1">
    <citation type="submission" date="2020-04" db="EMBL/GenBank/DDBJ databases">
        <authorList>
            <person name="Chiriac C."/>
            <person name="Salcher M."/>
            <person name="Ghai R."/>
            <person name="Kavagutti S V."/>
        </authorList>
    </citation>
    <scope>NUCLEOTIDE SEQUENCE</scope>
</reference>
<organism evidence="1">
    <name type="scientific">uncultured Caudovirales phage</name>
    <dbReference type="NCBI Taxonomy" id="2100421"/>
    <lineage>
        <taxon>Viruses</taxon>
        <taxon>Duplodnaviria</taxon>
        <taxon>Heunggongvirae</taxon>
        <taxon>Uroviricota</taxon>
        <taxon>Caudoviricetes</taxon>
        <taxon>Peduoviridae</taxon>
        <taxon>Maltschvirus</taxon>
        <taxon>Maltschvirus maltsch</taxon>
    </lineage>
</organism>
<protein>
    <submittedName>
        <fullName evidence="1">AAA domain containing protein</fullName>
    </submittedName>
</protein>
<dbReference type="Gene3D" id="3.40.50.300">
    <property type="entry name" value="P-loop containing nucleotide triphosphate hydrolases"/>
    <property type="match status" value="1"/>
</dbReference>
<accession>A0A6J5N1H2</accession>
<dbReference type="InterPro" id="IPR027417">
    <property type="entry name" value="P-loop_NTPase"/>
</dbReference>